<dbReference type="EMBL" id="CP012605">
    <property type="protein sequence ID" value="ANH71624.1"/>
    <property type="molecule type" value="Genomic_DNA"/>
</dbReference>
<evidence type="ECO:0000256" key="1">
    <source>
        <dbReference type="SAM" id="Phobius"/>
    </source>
</evidence>
<dbReference type="Proteomes" id="UP000077927">
    <property type="component" value="Chromosome 1"/>
</dbReference>
<feature type="transmembrane region" description="Helical" evidence="1">
    <location>
        <begin position="25"/>
        <end position="46"/>
    </location>
</feature>
<protein>
    <submittedName>
        <fullName evidence="2">Uncharacterized protein</fullName>
    </submittedName>
</protein>
<keyword evidence="1" id="KW-0472">Membrane</keyword>
<keyword evidence="1" id="KW-0812">Transmembrane</keyword>
<keyword evidence="1" id="KW-1133">Transmembrane helix</keyword>
<sequence length="55" mass="5997">MLTPGEFQNATTFYTWMQVPSQADLATVFVTAFGLVAASYLVGYAIGRLVAMFND</sequence>
<evidence type="ECO:0000313" key="2">
    <source>
        <dbReference type="EMBL" id="ANH71624.1"/>
    </source>
</evidence>
<accession>A0AAC9FPK2</accession>
<gene>
    <name evidence="2" type="ORF">ACS15_1726</name>
</gene>
<organism evidence="2 3">
    <name type="scientific">Ralstonia insidiosa</name>
    <dbReference type="NCBI Taxonomy" id="190721"/>
    <lineage>
        <taxon>Bacteria</taxon>
        <taxon>Pseudomonadati</taxon>
        <taxon>Pseudomonadota</taxon>
        <taxon>Betaproteobacteria</taxon>
        <taxon>Burkholderiales</taxon>
        <taxon>Burkholderiaceae</taxon>
        <taxon>Ralstonia</taxon>
    </lineage>
</organism>
<name>A0AAC9FPK2_9RALS</name>
<proteinExistence type="predicted"/>
<evidence type="ECO:0000313" key="3">
    <source>
        <dbReference type="Proteomes" id="UP000077927"/>
    </source>
</evidence>
<reference evidence="2 3" key="1">
    <citation type="submission" date="2015-09" db="EMBL/GenBank/DDBJ databases">
        <authorList>
            <person name="Xu Y."/>
            <person name="Nagy A."/>
            <person name="Liu N.T."/>
            <person name="Nou X."/>
        </authorList>
    </citation>
    <scope>NUCLEOTIDE SEQUENCE [LARGE SCALE GENOMIC DNA]</scope>
    <source>
        <strain evidence="2 3">FC1138</strain>
    </source>
</reference>
<dbReference type="AlphaFoldDB" id="A0AAC9FPK2"/>
<dbReference type="KEGG" id="rin:ACS15_1726"/>